<dbReference type="FunFam" id="3.40.50.720:FF:000173">
    <property type="entry name" value="3-oxoacyl-[acyl-carrier protein] reductase"/>
    <property type="match status" value="1"/>
</dbReference>
<dbReference type="PROSITE" id="PS00061">
    <property type="entry name" value="ADH_SHORT"/>
    <property type="match status" value="1"/>
</dbReference>
<dbReference type="InterPro" id="IPR020904">
    <property type="entry name" value="Sc_DH/Rdtase_CS"/>
</dbReference>
<organism evidence="4 5">
    <name type="scientific">Moorena bouillonii PNG</name>
    <dbReference type="NCBI Taxonomy" id="568701"/>
    <lineage>
        <taxon>Bacteria</taxon>
        <taxon>Bacillati</taxon>
        <taxon>Cyanobacteriota</taxon>
        <taxon>Cyanophyceae</taxon>
        <taxon>Coleofasciculales</taxon>
        <taxon>Coleofasciculaceae</taxon>
        <taxon>Moorena</taxon>
    </lineage>
</organism>
<sequence length="254" mass="27760">MNKVALITGGSRGIGLGIARSLAEAGWNLAINGMRDESAVSGLLEDLRKYQVEVVYCQGNVGEQEDRQAILQKCLDQWGRIDALVNNAGVAPKERKDLLDMSEESFDRVLNINLKGSFFLSQLVAKEMLKQGNDSLRYIVNMSSVSATMVSVNRGQYCISKAGMAMMSQLFAARLAKENIMVYEVRPGVIKTDMTAAVKQKYDKLLLEEGLAVQERWGLPEDVGKAVASLLGGNFPYSTGQVIMVDGGLEMGRL</sequence>
<evidence type="ECO:0000313" key="5">
    <source>
        <dbReference type="Proteomes" id="UP000186657"/>
    </source>
</evidence>
<comment type="caution">
    <text evidence="4">The sequence shown here is derived from an EMBL/GenBank/DDBJ whole genome shotgun (WGS) entry which is preliminary data.</text>
</comment>
<dbReference type="RefSeq" id="WP_075905152.1">
    <property type="nucleotide sequence ID" value="NZ_MKZS01000001.1"/>
</dbReference>
<proteinExistence type="inferred from homology"/>
<gene>
    <name evidence="4" type="ORF">BJP37_30820</name>
</gene>
<dbReference type="PANTHER" id="PTHR42760">
    <property type="entry name" value="SHORT-CHAIN DEHYDROGENASES/REDUCTASES FAMILY MEMBER"/>
    <property type="match status" value="1"/>
</dbReference>
<evidence type="ECO:0000256" key="2">
    <source>
        <dbReference type="ARBA" id="ARBA00023002"/>
    </source>
</evidence>
<dbReference type="InterPro" id="IPR002347">
    <property type="entry name" value="SDR_fam"/>
</dbReference>
<dbReference type="GO" id="GO:0048038">
    <property type="term" value="F:quinone binding"/>
    <property type="evidence" value="ECO:0007669"/>
    <property type="project" value="TreeGrafter"/>
</dbReference>
<protein>
    <submittedName>
        <fullName evidence="4">3-ketoacyl-ACP reductase</fullName>
    </submittedName>
</protein>
<feature type="domain" description="Ketoreductase" evidence="3">
    <location>
        <begin position="3"/>
        <end position="183"/>
    </location>
</feature>
<dbReference type="InterPro" id="IPR057326">
    <property type="entry name" value="KR_dom"/>
</dbReference>
<dbReference type="SMART" id="SM00822">
    <property type="entry name" value="PKS_KR"/>
    <property type="match status" value="1"/>
</dbReference>
<evidence type="ECO:0000259" key="3">
    <source>
        <dbReference type="SMART" id="SM00822"/>
    </source>
</evidence>
<dbReference type="PRINTS" id="PR00080">
    <property type="entry name" value="SDRFAMILY"/>
</dbReference>
<dbReference type="EMBL" id="MKZS01000001">
    <property type="protein sequence ID" value="OLT62774.1"/>
    <property type="molecule type" value="Genomic_DNA"/>
</dbReference>
<dbReference type="Pfam" id="PF13561">
    <property type="entry name" value="adh_short_C2"/>
    <property type="match status" value="1"/>
</dbReference>
<dbReference type="GO" id="GO:0016616">
    <property type="term" value="F:oxidoreductase activity, acting on the CH-OH group of donors, NAD or NADP as acceptor"/>
    <property type="evidence" value="ECO:0007669"/>
    <property type="project" value="TreeGrafter"/>
</dbReference>
<dbReference type="GO" id="GO:0006633">
    <property type="term" value="P:fatty acid biosynthetic process"/>
    <property type="evidence" value="ECO:0007669"/>
    <property type="project" value="TreeGrafter"/>
</dbReference>
<dbReference type="SUPFAM" id="SSF51735">
    <property type="entry name" value="NAD(P)-binding Rossmann-fold domains"/>
    <property type="match status" value="1"/>
</dbReference>
<accession>A0A1U7NA33</accession>
<dbReference type="Gene3D" id="3.40.50.720">
    <property type="entry name" value="NAD(P)-binding Rossmann-like Domain"/>
    <property type="match status" value="1"/>
</dbReference>
<reference evidence="4 5" key="1">
    <citation type="submission" date="2016-10" db="EMBL/GenBank/DDBJ databases">
        <title>Comparative genomics uncovers the prolific and rare metabolic potential of the cyanobacterial genus Moorea.</title>
        <authorList>
            <person name="Leao T."/>
            <person name="Castelao G."/>
            <person name="Korobeynikov A."/>
            <person name="Monroe E.A."/>
            <person name="Podell S."/>
            <person name="Glukhov E."/>
            <person name="Allen E."/>
            <person name="Gerwick W.H."/>
            <person name="Gerwick L."/>
        </authorList>
    </citation>
    <scope>NUCLEOTIDE SEQUENCE [LARGE SCALE GENOMIC DNA]</scope>
    <source>
        <strain evidence="4 5">PNG5-198</strain>
    </source>
</reference>
<evidence type="ECO:0000256" key="1">
    <source>
        <dbReference type="ARBA" id="ARBA00006484"/>
    </source>
</evidence>
<dbReference type="InterPro" id="IPR036291">
    <property type="entry name" value="NAD(P)-bd_dom_sf"/>
</dbReference>
<name>A0A1U7NA33_9CYAN</name>
<dbReference type="PANTHER" id="PTHR42760:SF133">
    <property type="entry name" value="3-OXOACYL-[ACYL-CARRIER-PROTEIN] REDUCTASE"/>
    <property type="match status" value="1"/>
</dbReference>
<evidence type="ECO:0000313" key="4">
    <source>
        <dbReference type="EMBL" id="OLT62774.1"/>
    </source>
</evidence>
<comment type="similarity">
    <text evidence="1">Belongs to the short-chain dehydrogenases/reductases (SDR) family.</text>
</comment>
<dbReference type="PRINTS" id="PR00081">
    <property type="entry name" value="GDHRDH"/>
</dbReference>
<dbReference type="NCBIfam" id="NF009386">
    <property type="entry name" value="PRK12745.1"/>
    <property type="match status" value="1"/>
</dbReference>
<keyword evidence="5" id="KW-1185">Reference proteome</keyword>
<dbReference type="Proteomes" id="UP000186657">
    <property type="component" value="Unassembled WGS sequence"/>
</dbReference>
<dbReference type="AlphaFoldDB" id="A0A1U7NA33"/>
<keyword evidence="2" id="KW-0560">Oxidoreductase</keyword>